<dbReference type="PIRSF" id="PIRSF001617">
    <property type="entry name" value="Alpha-AR"/>
    <property type="match status" value="1"/>
</dbReference>
<dbReference type="NCBIfam" id="TIGR01733">
    <property type="entry name" value="AA-adenyl-dom"/>
    <property type="match status" value="1"/>
</dbReference>
<keyword evidence="2" id="KW-0597">Phosphoprotein</keyword>
<dbReference type="PANTHER" id="PTHR44845:SF4">
    <property type="entry name" value="NONRIBOSOMAL PEPTIDE SYNTHASE INPA"/>
    <property type="match status" value="1"/>
</dbReference>
<dbReference type="InterPro" id="IPR010071">
    <property type="entry name" value="AA_adenyl_dom"/>
</dbReference>
<dbReference type="InterPro" id="IPR036291">
    <property type="entry name" value="NAD(P)-bd_dom_sf"/>
</dbReference>
<dbReference type="FunFam" id="3.30.300.30:FF:000015">
    <property type="entry name" value="Nonribosomal peptide synthase SidD"/>
    <property type="match status" value="1"/>
</dbReference>
<accession>A0A8H3F9P4</accession>
<keyword evidence="1" id="KW-0596">Phosphopantetheine</keyword>
<dbReference type="Gene3D" id="3.40.50.720">
    <property type="entry name" value="NAD(P)-binding Rossmann-like Domain"/>
    <property type="match status" value="1"/>
</dbReference>
<reference evidence="5" key="1">
    <citation type="submission" date="2021-03" db="EMBL/GenBank/DDBJ databases">
        <authorList>
            <person name="Tagirdzhanova G."/>
        </authorList>
    </citation>
    <scope>NUCLEOTIDE SEQUENCE</scope>
</reference>
<dbReference type="EMBL" id="CAJPDR010000107">
    <property type="protein sequence ID" value="CAF9918058.1"/>
    <property type="molecule type" value="Genomic_DNA"/>
</dbReference>
<evidence type="ECO:0000259" key="4">
    <source>
        <dbReference type="PROSITE" id="PS50075"/>
    </source>
</evidence>
<dbReference type="InterPro" id="IPR045851">
    <property type="entry name" value="AMP-bd_C_sf"/>
</dbReference>
<evidence type="ECO:0000256" key="3">
    <source>
        <dbReference type="ARBA" id="ARBA00022598"/>
    </source>
</evidence>
<dbReference type="Pfam" id="PF00501">
    <property type="entry name" value="AMP-binding"/>
    <property type="match status" value="1"/>
</dbReference>
<evidence type="ECO:0000256" key="2">
    <source>
        <dbReference type="ARBA" id="ARBA00022553"/>
    </source>
</evidence>
<gene>
    <name evidence="5" type="ORF">ALECFALPRED_000511</name>
</gene>
<dbReference type="Proteomes" id="UP000664203">
    <property type="component" value="Unassembled WGS sequence"/>
</dbReference>
<dbReference type="Gene3D" id="3.40.50.12780">
    <property type="entry name" value="N-terminal domain of ligase-like"/>
    <property type="match status" value="1"/>
</dbReference>
<dbReference type="OrthoDB" id="416786at2759"/>
<dbReference type="SUPFAM" id="SSF47336">
    <property type="entry name" value="ACP-like"/>
    <property type="match status" value="1"/>
</dbReference>
<evidence type="ECO:0000313" key="6">
    <source>
        <dbReference type="Proteomes" id="UP000664203"/>
    </source>
</evidence>
<dbReference type="FunFam" id="3.40.50.12780:FF:000014">
    <property type="entry name" value="Nonribosomal peptide synthetase 1"/>
    <property type="match status" value="1"/>
</dbReference>
<comment type="caution">
    <text evidence="5">The sequence shown here is derived from an EMBL/GenBank/DDBJ whole genome shotgun (WGS) entry which is preliminary data.</text>
</comment>
<dbReference type="PANTHER" id="PTHR44845">
    <property type="entry name" value="CARRIER DOMAIN-CONTAINING PROTEIN"/>
    <property type="match status" value="1"/>
</dbReference>
<dbReference type="Gene3D" id="1.10.1200.10">
    <property type="entry name" value="ACP-like"/>
    <property type="match status" value="1"/>
</dbReference>
<dbReference type="Pfam" id="PF07993">
    <property type="entry name" value="NAD_binding_4"/>
    <property type="match status" value="1"/>
</dbReference>
<evidence type="ECO:0000313" key="5">
    <source>
        <dbReference type="EMBL" id="CAF9918058.1"/>
    </source>
</evidence>
<dbReference type="Pfam" id="PF00550">
    <property type="entry name" value="PP-binding"/>
    <property type="match status" value="1"/>
</dbReference>
<dbReference type="InterPro" id="IPR036736">
    <property type="entry name" value="ACP-like_sf"/>
</dbReference>
<dbReference type="InterPro" id="IPR000873">
    <property type="entry name" value="AMP-dep_synth/lig_dom"/>
</dbReference>
<dbReference type="InterPro" id="IPR013120">
    <property type="entry name" value="FAR_NAD-bd"/>
</dbReference>
<evidence type="ECO:0000256" key="1">
    <source>
        <dbReference type="ARBA" id="ARBA00022450"/>
    </source>
</evidence>
<feature type="domain" description="Carrier" evidence="4">
    <location>
        <begin position="614"/>
        <end position="690"/>
    </location>
</feature>
<dbReference type="InterPro" id="IPR042099">
    <property type="entry name" value="ANL_N_sf"/>
</dbReference>
<keyword evidence="3" id="KW-0436">Ligase</keyword>
<dbReference type="Gene3D" id="3.30.300.30">
    <property type="match status" value="1"/>
</dbReference>
<dbReference type="PROSITE" id="PS00455">
    <property type="entry name" value="AMP_BINDING"/>
    <property type="match status" value="1"/>
</dbReference>
<dbReference type="AlphaFoldDB" id="A0A8H3F9P4"/>
<dbReference type="SUPFAM" id="SSF56801">
    <property type="entry name" value="Acetyl-CoA synthetase-like"/>
    <property type="match status" value="1"/>
</dbReference>
<dbReference type="PROSITE" id="PS50075">
    <property type="entry name" value="CARRIER"/>
    <property type="match status" value="1"/>
</dbReference>
<proteinExistence type="predicted"/>
<keyword evidence="6" id="KW-1185">Reference proteome</keyword>
<dbReference type="GO" id="GO:0016874">
    <property type="term" value="F:ligase activity"/>
    <property type="evidence" value="ECO:0007669"/>
    <property type="project" value="UniProtKB-KW"/>
</dbReference>
<dbReference type="SUPFAM" id="SSF51735">
    <property type="entry name" value="NAD(P)-binding Rossmann-fold domains"/>
    <property type="match status" value="1"/>
</dbReference>
<dbReference type="InterPro" id="IPR009081">
    <property type="entry name" value="PP-bd_ACP"/>
</dbReference>
<organism evidence="5 6">
    <name type="scientific">Alectoria fallacina</name>
    <dbReference type="NCBI Taxonomy" id="1903189"/>
    <lineage>
        <taxon>Eukaryota</taxon>
        <taxon>Fungi</taxon>
        <taxon>Dikarya</taxon>
        <taxon>Ascomycota</taxon>
        <taxon>Pezizomycotina</taxon>
        <taxon>Lecanoromycetes</taxon>
        <taxon>OSLEUM clade</taxon>
        <taxon>Lecanoromycetidae</taxon>
        <taxon>Lecanorales</taxon>
        <taxon>Lecanorineae</taxon>
        <taxon>Parmeliaceae</taxon>
        <taxon>Alectoria</taxon>
    </lineage>
</organism>
<sequence>MANTIETLHHVQTRTLNHRLDQGSEGQALWATEPSQAPPFTDMRESSPGLASHAASLPKAKERLAAPPVGVDRCVHDLIEIQASQQPEGPAVCSWDGDLTYRSLHHLSSKLAHHLRTLGAGPEKVIPFCFEKSLWAVVASVAILKSGSAFVALDPLIPDTRRTSIIQETEATIVVTSPSQAGLFVGMRESVVVLSSAFIDSLKANDSKPCAEVGPRNAAFVLFTSGSTGQPKGIVQDHGAVCTMCSSFGKALYLDARCRVLQFASYSFDVSIVDIVDTLIHGACLCIPSDHDRRHNVVGAMNAMQVTWADLTPSFAATFSPQDVPTLRTLVLAGEEVQQAHIELWAGKVRLINCYGPAESSACTAYEYSLPSDRPGTIGYPMTHANCWVVDPNSSDTLASPETIGELVVESSALARGYLNNPEKTKASFIQDPEWLRTSRSVNGRRLYKSGDLVRYQSDGSLKFVGRKDNQIKIRGQRVELSEVEHLLLMYPAISKCILAYPKSGLFGSRLVAVIQLRAVSRSAVDDDLRLLSQEQLRRTDFCANKAIEHLGKSLPAYMIPTTWITVESIPLTSSKKTDRRRVENWLEETTQTQFFDRMGSSNMFDLHELDPQELIASRLSIIVAEGSHQLRKALEGHDFALSVAGIDSIRVISLSRRIEQEFNVKIGVERLTNHSTTIRSLATEIELVKDTPPGVELTASVDVSKEVTTLFQTLVSASPLHNETPSVNAPVENVFLTGATGFLGTQILRQLLLQPSIKRIILHARADVAAEGLERIIIAAKTAAWWSEPFTTKIEIWPGDLTKPRLGISPRQWQCLSGLALPGDNVHAIIHNGGVVRWNADYYTLKPANTLSTHELLQAASSCPYGIRFVYISGGQRLSFSEEEEDDEALLAQIRGASGYTVSKLASELLVRKFASMYTSRHHISVVKPSYIIGTVTEGLANPTDYLWCLVVGAIEIGAYNADEVDCWLFVSEVAHVACAIVHSAVATLSAASDSGNENQRPGHRTAATTTRILDGLPLADFWHLLTTDFGYDLRGVEGPEWWSRMRTNVEAKGPSHCLWPLSYMLEEVKGGIGSAAPTTERGSLHDEATERVKAAVRMNVRHLQEIGFLPAVATRRDDSYDVQQGRGHSSVEVVEAAVPARRDRECERG</sequence>
<dbReference type="CDD" id="cd05918">
    <property type="entry name" value="A_NRPS_SidN3_like"/>
    <property type="match status" value="1"/>
</dbReference>
<name>A0A8H3F9P4_9LECA</name>
<dbReference type="InterPro" id="IPR020845">
    <property type="entry name" value="AMP-binding_CS"/>
</dbReference>
<protein>
    <recommendedName>
        <fullName evidence="4">Carrier domain-containing protein</fullName>
    </recommendedName>
</protein>